<dbReference type="AlphaFoldDB" id="A0AAD7IXE7"/>
<evidence type="ECO:0000256" key="2">
    <source>
        <dbReference type="ARBA" id="ARBA00006374"/>
    </source>
</evidence>
<evidence type="ECO:0000313" key="5">
    <source>
        <dbReference type="EMBL" id="KAJ7751319.1"/>
    </source>
</evidence>
<comment type="subcellular location">
    <subcellularLocation>
        <location evidence="1">Nucleus</location>
    </subcellularLocation>
</comment>
<dbReference type="GO" id="GO:0005634">
    <property type="term" value="C:nucleus"/>
    <property type="evidence" value="ECO:0007669"/>
    <property type="project" value="UniProtKB-SubCell"/>
</dbReference>
<dbReference type="EMBL" id="JARJLG010000079">
    <property type="protein sequence ID" value="KAJ7751319.1"/>
    <property type="molecule type" value="Genomic_DNA"/>
</dbReference>
<accession>A0AAD7IXE7</accession>
<evidence type="ECO:0000256" key="1">
    <source>
        <dbReference type="ARBA" id="ARBA00004123"/>
    </source>
</evidence>
<dbReference type="GO" id="GO:0030688">
    <property type="term" value="C:preribosome, small subunit precursor"/>
    <property type="evidence" value="ECO:0007669"/>
    <property type="project" value="InterPro"/>
</dbReference>
<evidence type="ECO:0000256" key="4">
    <source>
        <dbReference type="ARBA" id="ARBA00023242"/>
    </source>
</evidence>
<sequence>MAGYRRLGHDGRFQARSARSEFEREKLDATTMSIPLAKHLASTDKKTRDKAVMALRAFLSDDSQEPISKADMDKLWKGIFYCFWMSDKPLVQQALASELAEVLSTISSLSLSLSFLRGFWEATVREWSGIDRLRLDKYYMLVRRFVNATFRLLGRSKWDKSACETCNDILTLSLNTLFSPADIRVPTSLAYHLADIFVEELEKALTTASEPMPPAPLSTLLSPFFTLAARTPTSATYKRIQSELFTPLFSALSLPQPEDQPPQKRIRLEAGVPQQAYPTLVSNACFDNPSDGRIAAVILRKKLLRRIFEIASEPDTRDSSRRKMYALFKESTDDDATEEG</sequence>
<dbReference type="PANTHER" id="PTHR13026">
    <property type="entry name" value="NNP-1 PROTEIN NOVEL NUCLEAR PROTEIN 1 NOP52"/>
    <property type="match status" value="1"/>
</dbReference>
<proteinExistence type="inferred from homology"/>
<reference evidence="5" key="1">
    <citation type="submission" date="2023-03" db="EMBL/GenBank/DDBJ databases">
        <title>Massive genome expansion in bonnet fungi (Mycena s.s.) driven by repeated elements and novel gene families across ecological guilds.</title>
        <authorList>
            <consortium name="Lawrence Berkeley National Laboratory"/>
            <person name="Harder C.B."/>
            <person name="Miyauchi S."/>
            <person name="Viragh M."/>
            <person name="Kuo A."/>
            <person name="Thoen E."/>
            <person name="Andreopoulos B."/>
            <person name="Lu D."/>
            <person name="Skrede I."/>
            <person name="Drula E."/>
            <person name="Henrissat B."/>
            <person name="Morin E."/>
            <person name="Kohler A."/>
            <person name="Barry K."/>
            <person name="LaButti K."/>
            <person name="Morin E."/>
            <person name="Salamov A."/>
            <person name="Lipzen A."/>
            <person name="Mereny Z."/>
            <person name="Hegedus B."/>
            <person name="Baldrian P."/>
            <person name="Stursova M."/>
            <person name="Weitz H."/>
            <person name="Taylor A."/>
            <person name="Grigoriev I.V."/>
            <person name="Nagy L.G."/>
            <person name="Martin F."/>
            <person name="Kauserud H."/>
        </authorList>
    </citation>
    <scope>NUCLEOTIDE SEQUENCE</scope>
    <source>
        <strain evidence="5">CBHHK188m</strain>
    </source>
</reference>
<name>A0AAD7IXE7_9AGAR</name>
<dbReference type="GO" id="GO:0006364">
    <property type="term" value="P:rRNA processing"/>
    <property type="evidence" value="ECO:0007669"/>
    <property type="project" value="UniProtKB-KW"/>
</dbReference>
<dbReference type="PANTHER" id="PTHR13026:SF0">
    <property type="entry name" value="RIBOSOMAL RNA PROCESSING 1B"/>
    <property type="match status" value="1"/>
</dbReference>
<keyword evidence="3" id="KW-0698">rRNA processing</keyword>
<keyword evidence="4" id="KW-0539">Nucleus</keyword>
<protein>
    <submittedName>
        <fullName evidence="5">Nucleolar protein,Nop52-domain-containing protein</fullName>
    </submittedName>
</protein>
<evidence type="ECO:0000313" key="6">
    <source>
        <dbReference type="Proteomes" id="UP001215280"/>
    </source>
</evidence>
<comment type="similarity">
    <text evidence="2">Belongs to the RRP1 family.</text>
</comment>
<evidence type="ECO:0000256" key="3">
    <source>
        <dbReference type="ARBA" id="ARBA00022552"/>
    </source>
</evidence>
<comment type="caution">
    <text evidence="5">The sequence shown here is derived from an EMBL/GenBank/DDBJ whole genome shotgun (WGS) entry which is preliminary data.</text>
</comment>
<organism evidence="5 6">
    <name type="scientific">Mycena maculata</name>
    <dbReference type="NCBI Taxonomy" id="230809"/>
    <lineage>
        <taxon>Eukaryota</taxon>
        <taxon>Fungi</taxon>
        <taxon>Dikarya</taxon>
        <taxon>Basidiomycota</taxon>
        <taxon>Agaricomycotina</taxon>
        <taxon>Agaricomycetes</taxon>
        <taxon>Agaricomycetidae</taxon>
        <taxon>Agaricales</taxon>
        <taxon>Marasmiineae</taxon>
        <taxon>Mycenaceae</taxon>
        <taxon>Mycena</taxon>
    </lineage>
</organism>
<gene>
    <name evidence="5" type="ORF">DFH07DRAFT_745569</name>
</gene>
<dbReference type="Proteomes" id="UP001215280">
    <property type="component" value="Unassembled WGS sequence"/>
</dbReference>
<keyword evidence="6" id="KW-1185">Reference proteome</keyword>
<dbReference type="Pfam" id="PF05997">
    <property type="entry name" value="Nop52"/>
    <property type="match status" value="1"/>
</dbReference>
<dbReference type="InterPro" id="IPR010301">
    <property type="entry name" value="RRP1"/>
</dbReference>